<evidence type="ECO:0000313" key="1">
    <source>
        <dbReference type="EMBL" id="CAD8163765.1"/>
    </source>
</evidence>
<proteinExistence type="predicted"/>
<comment type="caution">
    <text evidence="1">The sequence shown here is derived from an EMBL/GenBank/DDBJ whole genome shotgun (WGS) entry which is preliminary data.</text>
</comment>
<evidence type="ECO:0000313" key="2">
    <source>
        <dbReference type="Proteomes" id="UP000683925"/>
    </source>
</evidence>
<keyword evidence="2" id="KW-1185">Reference proteome</keyword>
<dbReference type="AlphaFoldDB" id="A0A8S1UGR1"/>
<sequence>MKELKCQNINKTYKIGNQPIQLHVIRIQILELSKQQWKLLITLNAYLSHYGIILNKENIDFAIIAILTVQNKYTKISRKYRYSIYSVKIFCQFQFSLTLHFSQLPVLSYTRLDQENIKLSFSLIQFNMVFSNQCESKLHFSTIQIILFD</sequence>
<accession>A0A8S1UGR1</accession>
<dbReference type="Proteomes" id="UP000683925">
    <property type="component" value="Unassembled WGS sequence"/>
</dbReference>
<name>A0A8S1UGR1_PAROT</name>
<organism evidence="1 2">
    <name type="scientific">Paramecium octaurelia</name>
    <dbReference type="NCBI Taxonomy" id="43137"/>
    <lineage>
        <taxon>Eukaryota</taxon>
        <taxon>Sar</taxon>
        <taxon>Alveolata</taxon>
        <taxon>Ciliophora</taxon>
        <taxon>Intramacronucleata</taxon>
        <taxon>Oligohymenophorea</taxon>
        <taxon>Peniculida</taxon>
        <taxon>Parameciidae</taxon>
        <taxon>Paramecium</taxon>
    </lineage>
</organism>
<dbReference type="EMBL" id="CAJJDP010000044">
    <property type="protein sequence ID" value="CAD8163765.1"/>
    <property type="molecule type" value="Genomic_DNA"/>
</dbReference>
<protein>
    <submittedName>
        <fullName evidence="1">Uncharacterized protein</fullName>
    </submittedName>
</protein>
<reference evidence="1" key="1">
    <citation type="submission" date="2021-01" db="EMBL/GenBank/DDBJ databases">
        <authorList>
            <consortium name="Genoscope - CEA"/>
            <person name="William W."/>
        </authorList>
    </citation>
    <scope>NUCLEOTIDE SEQUENCE</scope>
</reference>
<gene>
    <name evidence="1" type="ORF">POCTA_138.1.T0440017</name>
</gene>